<accession>A0AA38XPB1</accession>
<dbReference type="Proteomes" id="UP001172673">
    <property type="component" value="Unassembled WGS sequence"/>
</dbReference>
<organism evidence="1 2">
    <name type="scientific">Cladophialophora chaetospira</name>
    <dbReference type="NCBI Taxonomy" id="386627"/>
    <lineage>
        <taxon>Eukaryota</taxon>
        <taxon>Fungi</taxon>
        <taxon>Dikarya</taxon>
        <taxon>Ascomycota</taxon>
        <taxon>Pezizomycotina</taxon>
        <taxon>Eurotiomycetes</taxon>
        <taxon>Chaetothyriomycetidae</taxon>
        <taxon>Chaetothyriales</taxon>
        <taxon>Herpotrichiellaceae</taxon>
        <taxon>Cladophialophora</taxon>
    </lineage>
</organism>
<protein>
    <submittedName>
        <fullName evidence="1">Uncharacterized protein</fullName>
    </submittedName>
</protein>
<gene>
    <name evidence="1" type="ORF">H2200_000843</name>
</gene>
<evidence type="ECO:0000313" key="2">
    <source>
        <dbReference type="Proteomes" id="UP001172673"/>
    </source>
</evidence>
<proteinExistence type="predicted"/>
<reference evidence="1" key="1">
    <citation type="submission" date="2022-10" db="EMBL/GenBank/DDBJ databases">
        <title>Culturing micro-colonial fungi from biological soil crusts in the Mojave desert and describing Neophaeococcomyces mojavensis, and introducing the new genera and species Taxawa tesnikishii.</title>
        <authorList>
            <person name="Kurbessoian T."/>
            <person name="Stajich J.E."/>
        </authorList>
    </citation>
    <scope>NUCLEOTIDE SEQUENCE</scope>
    <source>
        <strain evidence="1">TK_41</strain>
    </source>
</reference>
<sequence length="125" mass="14757">MLAEPPKPDLEYIKQHMTGSTWGDSICQIEGLRKLILEFEIDERKRSQLDVVVERAKGWMFPLREEDSVLKWDGQLYESSWTGVWDLKDDFHLLKQQPVPDDLPKRGYHVVKMTWNTETVRQLAD</sequence>
<dbReference type="AlphaFoldDB" id="A0AA38XPB1"/>
<keyword evidence="2" id="KW-1185">Reference proteome</keyword>
<name>A0AA38XPB1_9EURO</name>
<comment type="caution">
    <text evidence="1">The sequence shown here is derived from an EMBL/GenBank/DDBJ whole genome shotgun (WGS) entry which is preliminary data.</text>
</comment>
<dbReference type="EMBL" id="JAPDRK010000001">
    <property type="protein sequence ID" value="KAJ9617122.1"/>
    <property type="molecule type" value="Genomic_DNA"/>
</dbReference>
<evidence type="ECO:0000313" key="1">
    <source>
        <dbReference type="EMBL" id="KAJ9617122.1"/>
    </source>
</evidence>